<feature type="chain" id="PRO_5004872468" evidence="1">
    <location>
        <begin position="28"/>
        <end position="103"/>
    </location>
</feature>
<evidence type="ECO:0000256" key="1">
    <source>
        <dbReference type="SAM" id="SignalP"/>
    </source>
</evidence>
<dbReference type="Pfam" id="PF07327">
    <property type="entry name" value="Neuroparsin"/>
    <property type="match status" value="1"/>
</dbReference>
<accession>W5S2B1</accession>
<dbReference type="PROSITE" id="PS51257">
    <property type="entry name" value="PROKAR_LIPOPROTEIN"/>
    <property type="match status" value="1"/>
</dbReference>
<dbReference type="AlphaFoldDB" id="W5S2B1"/>
<dbReference type="Gene3D" id="4.10.40.20">
    <property type="match status" value="1"/>
</dbReference>
<sequence>MRTSYSSGVTFLLASCSLLLLLQYAAAGPACPHRNEIVPEDLSQCKYGVVLGWCGNKACGKGPGDTCGGRWEQHGICGEGMYCVCGHCAGCSSKLKCALGRFC</sequence>
<organism evidence="2">
    <name type="scientific">Jasus lalandii</name>
    <name type="common">Cape rock lobster</name>
    <name type="synonym">Palinurus lalandii</name>
    <dbReference type="NCBI Taxonomy" id="99572"/>
    <lineage>
        <taxon>Eukaryota</taxon>
        <taxon>Metazoa</taxon>
        <taxon>Ecdysozoa</taxon>
        <taxon>Arthropoda</taxon>
        <taxon>Crustacea</taxon>
        <taxon>Multicrustacea</taxon>
        <taxon>Malacostraca</taxon>
        <taxon>Eumalacostraca</taxon>
        <taxon>Eucarida</taxon>
        <taxon>Decapoda</taxon>
        <taxon>Pleocyemata</taxon>
        <taxon>Achelata</taxon>
        <taxon>Palinuroidea</taxon>
        <taxon>Palinuridae</taxon>
        <taxon>Jasus</taxon>
    </lineage>
</organism>
<reference evidence="2" key="1">
    <citation type="journal article" date="2013" name="Peptides">
        <title>cDNA cloning and transcript distribution of two novel members of the neuroparsin peptide family in a hemipteran insect (Nezara viridula) and a decapod crustacean (Jasus lalandii).</title>
        <authorList>
            <person name="Marco H.G."/>
            <person name="Anders L."/>
            <person name="Gade G."/>
        </authorList>
    </citation>
    <scope>NUCLEOTIDE SEQUENCE</scope>
    <source>
        <tissue evidence="2">Eyestalk</tissue>
    </source>
</reference>
<protein>
    <submittedName>
        <fullName evidence="2">Neuroparsin</fullName>
    </submittedName>
</protein>
<proteinExistence type="evidence at transcript level"/>
<keyword evidence="1" id="KW-0732">Signal</keyword>
<dbReference type="InterPro" id="IPR010850">
    <property type="entry name" value="Neuroparsin"/>
</dbReference>
<name>W5S2B1_JASLA</name>
<evidence type="ECO:0000313" key="2">
    <source>
        <dbReference type="EMBL" id="AHG98659.1"/>
    </source>
</evidence>
<dbReference type="EMBL" id="KF774300">
    <property type="protein sequence ID" value="AHG98659.1"/>
    <property type="molecule type" value="mRNA"/>
</dbReference>
<feature type="signal peptide" evidence="1">
    <location>
        <begin position="1"/>
        <end position="27"/>
    </location>
</feature>